<dbReference type="EMBL" id="VCEI01000025">
    <property type="protein sequence ID" value="TLU92486.1"/>
    <property type="molecule type" value="Genomic_DNA"/>
</dbReference>
<keyword evidence="2" id="KW-1185">Reference proteome</keyword>
<name>A0A5R9KCD1_9BACT</name>
<dbReference type="Proteomes" id="UP000309788">
    <property type="component" value="Unassembled WGS sequence"/>
</dbReference>
<sequence length="425" mass="49260">MYLDNQQDEFNGVNKLGSRFSYSFVVEKDSAVLALVSESDSISMILRPHVNTSFQIIRESGKDTVTCTFTVQKLVKPATFTDQYKAENKDKIIIEIPEVYELVNIIFALTAYGKTNAIYKDTDYYKTVIGHFQQYNRDPVVQVMDSLLKLSPGFFYQHLKMDSYAFGFSENQIRNTGVYDRIASGERNELQPYVPMLQTFSEKAGYRAFYKKHLDYYSGLIKDYRNYIKADNMKSWLEKEFPGTKYSAVKVIFSPLVGWNQSASFFNDNHFSEAQAHVNFPFLNSQDLKQSRDIRQGLRMMIAFTELNHAYLNPEAEKHSQTIHAAFNDLSRWITAGKPSAGYNNSLVCFEEYMNYGLVTLYYSDILNKEAFEIMSAHIENNMVNSRGFVRFREFNQELLRLYKNKSSGQTVADLYTDMIKWASR</sequence>
<organism evidence="1 2">
    <name type="scientific">Dyadobacter sediminis</name>
    <dbReference type="NCBI Taxonomy" id="1493691"/>
    <lineage>
        <taxon>Bacteria</taxon>
        <taxon>Pseudomonadati</taxon>
        <taxon>Bacteroidota</taxon>
        <taxon>Cytophagia</taxon>
        <taxon>Cytophagales</taxon>
        <taxon>Spirosomataceae</taxon>
        <taxon>Dyadobacter</taxon>
    </lineage>
</organism>
<proteinExistence type="predicted"/>
<protein>
    <submittedName>
        <fullName evidence="1">DUF4932 domain-containing protein</fullName>
    </submittedName>
</protein>
<accession>A0A5R9KCD1</accession>
<reference evidence="1 2" key="1">
    <citation type="submission" date="2019-05" db="EMBL/GenBank/DDBJ databases">
        <authorList>
            <person name="Qu J.-H."/>
        </authorList>
    </citation>
    <scope>NUCLEOTIDE SEQUENCE [LARGE SCALE GENOMIC DNA]</scope>
    <source>
        <strain evidence="1 2">Z12</strain>
    </source>
</reference>
<gene>
    <name evidence="1" type="ORF">FEM55_15565</name>
</gene>
<dbReference type="OrthoDB" id="6395228at2"/>
<evidence type="ECO:0000313" key="2">
    <source>
        <dbReference type="Proteomes" id="UP000309788"/>
    </source>
</evidence>
<dbReference type="AlphaFoldDB" id="A0A5R9KCD1"/>
<evidence type="ECO:0000313" key="1">
    <source>
        <dbReference type="EMBL" id="TLU92486.1"/>
    </source>
</evidence>
<comment type="caution">
    <text evidence="1">The sequence shown here is derived from an EMBL/GenBank/DDBJ whole genome shotgun (WGS) entry which is preliminary data.</text>
</comment>